<name>A0A194X3H5_MOLSC</name>
<keyword evidence="5" id="KW-0653">Protein transport</keyword>
<comment type="subcellular location">
    <subcellularLocation>
        <location evidence="1">Golgi apparatus membrane</location>
        <topology evidence="1">Peripheral membrane protein</topology>
    </subcellularLocation>
</comment>
<dbReference type="GO" id="GO:0017119">
    <property type="term" value="C:Golgi transport complex"/>
    <property type="evidence" value="ECO:0007669"/>
    <property type="project" value="TreeGrafter"/>
</dbReference>
<dbReference type="GO" id="GO:0006886">
    <property type="term" value="P:intracellular protein transport"/>
    <property type="evidence" value="ECO:0007669"/>
    <property type="project" value="InterPro"/>
</dbReference>
<feature type="compositionally biased region" description="Low complexity" evidence="9">
    <location>
        <begin position="13"/>
        <end position="24"/>
    </location>
</feature>
<keyword evidence="7" id="KW-0472">Membrane</keyword>
<dbReference type="InterPro" id="IPR007265">
    <property type="entry name" value="COG_su3"/>
</dbReference>
<reference evidence="12 13" key="1">
    <citation type="submission" date="2015-10" db="EMBL/GenBank/DDBJ databases">
        <title>Full genome of DAOMC 229536 Phialocephala scopiformis, a fungal endophyte of spruce producing the potent anti-insectan compound rugulosin.</title>
        <authorList>
            <consortium name="DOE Joint Genome Institute"/>
            <person name="Walker A.K."/>
            <person name="Frasz S.L."/>
            <person name="Seifert K.A."/>
            <person name="Miller J.D."/>
            <person name="Mondo S.J."/>
            <person name="Labutti K."/>
            <person name="Lipzen A."/>
            <person name="Dockter R."/>
            <person name="Kennedy M."/>
            <person name="Grigoriev I.V."/>
            <person name="Spatafora J.W."/>
        </authorList>
    </citation>
    <scope>NUCLEOTIDE SEQUENCE [LARGE SCALE GENOMIC DNA]</scope>
    <source>
        <strain evidence="12 13">CBS 120377</strain>
    </source>
</reference>
<dbReference type="EMBL" id="KQ947419">
    <property type="protein sequence ID" value="KUJ14750.1"/>
    <property type="molecule type" value="Genomic_DNA"/>
</dbReference>
<dbReference type="PANTHER" id="PTHR13302">
    <property type="entry name" value="CONSERVED OLIGOMERIC GOLGI COMPLEX COMPONENT 3"/>
    <property type="match status" value="1"/>
</dbReference>
<evidence type="ECO:0000256" key="7">
    <source>
        <dbReference type="ARBA" id="ARBA00023136"/>
    </source>
</evidence>
<evidence type="ECO:0000256" key="2">
    <source>
        <dbReference type="ARBA" id="ARBA00009936"/>
    </source>
</evidence>
<dbReference type="GO" id="GO:0007030">
    <property type="term" value="P:Golgi organization"/>
    <property type="evidence" value="ECO:0007669"/>
    <property type="project" value="TreeGrafter"/>
</dbReference>
<dbReference type="OrthoDB" id="296793at2759"/>
<feature type="compositionally biased region" description="Polar residues" evidence="9">
    <location>
        <begin position="34"/>
        <end position="45"/>
    </location>
</feature>
<dbReference type="Pfam" id="PF04136">
    <property type="entry name" value="COG3_N"/>
    <property type="match status" value="1"/>
</dbReference>
<dbReference type="GeneID" id="28827409"/>
<evidence type="ECO:0000256" key="3">
    <source>
        <dbReference type="ARBA" id="ARBA00020976"/>
    </source>
</evidence>
<dbReference type="GO" id="GO:0006891">
    <property type="term" value="P:intra-Golgi vesicle-mediated transport"/>
    <property type="evidence" value="ECO:0007669"/>
    <property type="project" value="TreeGrafter"/>
</dbReference>
<evidence type="ECO:0000256" key="6">
    <source>
        <dbReference type="ARBA" id="ARBA00023034"/>
    </source>
</evidence>
<feature type="domain" description="Conserved oligomeric Golgi complex subunit 3 C-terminal" evidence="11">
    <location>
        <begin position="298"/>
        <end position="654"/>
    </location>
</feature>
<dbReference type="GO" id="GO:0006914">
    <property type="term" value="P:autophagy"/>
    <property type="evidence" value="ECO:0007669"/>
    <property type="project" value="TreeGrafter"/>
</dbReference>
<dbReference type="GO" id="GO:0000139">
    <property type="term" value="C:Golgi membrane"/>
    <property type="evidence" value="ECO:0007669"/>
    <property type="project" value="UniProtKB-SubCell"/>
</dbReference>
<dbReference type="FunCoup" id="A0A194X3H5">
    <property type="interactions" value="738"/>
</dbReference>
<proteinExistence type="inferred from homology"/>
<feature type="region of interest" description="Disordered" evidence="9">
    <location>
        <begin position="532"/>
        <end position="563"/>
    </location>
</feature>
<dbReference type="STRING" id="149040.A0A194X3H5"/>
<dbReference type="GO" id="GO:0005801">
    <property type="term" value="C:cis-Golgi network"/>
    <property type="evidence" value="ECO:0007669"/>
    <property type="project" value="InterPro"/>
</dbReference>
<dbReference type="InParanoid" id="A0A194X3H5"/>
<keyword evidence="4" id="KW-0813">Transport</keyword>
<organism evidence="12 13">
    <name type="scientific">Mollisia scopiformis</name>
    <name type="common">Conifer needle endophyte fungus</name>
    <name type="synonym">Phialocephala scopiformis</name>
    <dbReference type="NCBI Taxonomy" id="149040"/>
    <lineage>
        <taxon>Eukaryota</taxon>
        <taxon>Fungi</taxon>
        <taxon>Dikarya</taxon>
        <taxon>Ascomycota</taxon>
        <taxon>Pezizomycotina</taxon>
        <taxon>Leotiomycetes</taxon>
        <taxon>Helotiales</taxon>
        <taxon>Mollisiaceae</taxon>
        <taxon>Mollisia</taxon>
    </lineage>
</organism>
<dbReference type="AlphaFoldDB" id="A0A194X3H5"/>
<dbReference type="KEGG" id="psco:LY89DRAFT_708439"/>
<comment type="similarity">
    <text evidence="2">Belongs to the COG3 family.</text>
</comment>
<evidence type="ECO:0000259" key="11">
    <source>
        <dbReference type="Pfam" id="PF20671"/>
    </source>
</evidence>
<dbReference type="Proteomes" id="UP000070700">
    <property type="component" value="Unassembled WGS sequence"/>
</dbReference>
<evidence type="ECO:0000256" key="5">
    <source>
        <dbReference type="ARBA" id="ARBA00022927"/>
    </source>
</evidence>
<feature type="domain" description="Conserved oligomeric Golgi complex subunit 3 N-terminal" evidence="10">
    <location>
        <begin position="132"/>
        <end position="277"/>
    </location>
</feature>
<dbReference type="RefSeq" id="XP_018069105.1">
    <property type="nucleotide sequence ID" value="XM_018217683.1"/>
</dbReference>
<keyword evidence="13" id="KW-1185">Reference proteome</keyword>
<keyword evidence="6" id="KW-0333">Golgi apparatus</keyword>
<evidence type="ECO:0000256" key="9">
    <source>
        <dbReference type="SAM" id="MobiDB-lite"/>
    </source>
</evidence>
<evidence type="ECO:0000259" key="10">
    <source>
        <dbReference type="Pfam" id="PF04136"/>
    </source>
</evidence>
<evidence type="ECO:0000256" key="1">
    <source>
        <dbReference type="ARBA" id="ARBA00004395"/>
    </source>
</evidence>
<sequence>MYEDSWYSYVPNSQSKSDAAASQSAKHHRRESLLKQTNGNDSSINAGPMMEIFDESTSVKGPPKATLARRAKSYSDFYDVAMSFLAKEAKTEAPRDALDSNLDNSAPVSMTARYEGVEDELLDGNQEEYQLYRDQLALSERHLNTLLNDTTDALDLLASLSESFKAVESETTAFQSQCEDLLVEQQRLRTLADEIGTDLQYYAYLEPLTRRLNAPGAARLVRSDDFLDMLMNLNTCIEFMDLHPNYRDSTVYKTRYISLLERSLNLVQTAFSSAMKEVTDEVTKELRSKDHNETAEYILLHGRYETVHANLGLQVEKLLTTRDFAFGQAGSNDPPGPHVFRFHELYYQVVDSYLRSREPVVIVVAKTLKKYVANEKPDTEFESFARLCIQHILDVCHNESKLVTKFFHGGPLLADYVPLEGWNKSTEYAGRLEANILSHLEPLNTTLIPFLSTGGVEKICKIVNWLENIYMSSSDGDSEDYSIKDRKPIAQAFLVRHLYKLLDTLFLKTAGEINHFKPTQEDLRLAINAAPLAGGKNRPTTSNGQSNDEKPPTPSTQGPPGSYTYPTVQTAIKLLVMYHEGTYDRPRDSNVLYEIVHQVTESLQKAATTIKHTSGMMDAQLFLIKNLMLIENLFMTKEIPDSIRQSTEFDFTPIWNTMKELQDQKQLYNPVAYISPLVKGKLLPAVVDRMLDARKDLEKVLVQQITAFTKTWQGRLADAKNREDMEKELDALLNKVFDDETTRAALWKMIRSDE</sequence>
<evidence type="ECO:0000313" key="12">
    <source>
        <dbReference type="EMBL" id="KUJ14750.1"/>
    </source>
</evidence>
<dbReference type="InterPro" id="IPR048685">
    <property type="entry name" value="COG3_C"/>
</dbReference>
<feature type="region of interest" description="Disordered" evidence="9">
    <location>
        <begin position="1"/>
        <end position="47"/>
    </location>
</feature>
<protein>
    <recommendedName>
        <fullName evidence="3">Conserved oligomeric Golgi complex subunit 3</fullName>
    </recommendedName>
    <alternativeName>
        <fullName evidence="8">Component of oligomeric Golgi complex 3</fullName>
    </alternativeName>
</protein>
<evidence type="ECO:0000313" key="13">
    <source>
        <dbReference type="Proteomes" id="UP000070700"/>
    </source>
</evidence>
<accession>A0A194X3H5</accession>
<dbReference type="Pfam" id="PF20671">
    <property type="entry name" value="COG3_C"/>
    <property type="match status" value="1"/>
</dbReference>
<evidence type="ECO:0000256" key="4">
    <source>
        <dbReference type="ARBA" id="ARBA00022448"/>
    </source>
</evidence>
<dbReference type="InterPro" id="IPR048320">
    <property type="entry name" value="COG3_N"/>
</dbReference>
<gene>
    <name evidence="12" type="ORF">LY89DRAFT_708439</name>
</gene>
<dbReference type="PANTHER" id="PTHR13302:SF8">
    <property type="entry name" value="CONSERVED OLIGOMERIC GOLGI COMPLEX SUBUNIT 3"/>
    <property type="match status" value="1"/>
</dbReference>
<evidence type="ECO:0000256" key="8">
    <source>
        <dbReference type="ARBA" id="ARBA00031339"/>
    </source>
</evidence>